<keyword evidence="2 4" id="KW-0863">Zinc-finger</keyword>
<reference evidence="8" key="1">
    <citation type="submission" date="2020-12" db="EMBL/GenBank/DDBJ databases">
        <title>Metabolic potential, ecology and presence of endohyphal bacteria is reflected in genomic diversity of Mucoromycotina.</title>
        <authorList>
            <person name="Muszewska A."/>
            <person name="Okrasinska A."/>
            <person name="Steczkiewicz K."/>
            <person name="Drgas O."/>
            <person name="Orlowska M."/>
            <person name="Perlinska-Lenart U."/>
            <person name="Aleksandrzak-Piekarczyk T."/>
            <person name="Szatraj K."/>
            <person name="Zielenkiewicz U."/>
            <person name="Pilsyk S."/>
            <person name="Malc E."/>
            <person name="Mieczkowski P."/>
            <person name="Kruszewska J.S."/>
            <person name="Biernat P."/>
            <person name="Pawlowska J."/>
        </authorList>
    </citation>
    <scope>NUCLEOTIDE SEQUENCE</scope>
    <source>
        <strain evidence="8">WA0000067209</strain>
    </source>
</reference>
<name>A0A8H7PQP8_MORIS</name>
<dbReference type="SMART" id="SM00547">
    <property type="entry name" value="ZnF_RBZ"/>
    <property type="match status" value="1"/>
</dbReference>
<keyword evidence="9" id="KW-1185">Reference proteome</keyword>
<dbReference type="GO" id="GO:0008270">
    <property type="term" value="F:zinc ion binding"/>
    <property type="evidence" value="ECO:0007669"/>
    <property type="project" value="UniProtKB-KW"/>
</dbReference>
<feature type="domain" description="WLM" evidence="7">
    <location>
        <begin position="1"/>
        <end position="199"/>
    </location>
</feature>
<dbReference type="InterPro" id="IPR001876">
    <property type="entry name" value="Znf_RanBP2"/>
</dbReference>
<evidence type="ECO:0000256" key="2">
    <source>
        <dbReference type="ARBA" id="ARBA00022771"/>
    </source>
</evidence>
<dbReference type="GO" id="GO:0006281">
    <property type="term" value="P:DNA repair"/>
    <property type="evidence" value="ECO:0007669"/>
    <property type="project" value="TreeGrafter"/>
</dbReference>
<dbReference type="GO" id="GO:0005634">
    <property type="term" value="C:nucleus"/>
    <property type="evidence" value="ECO:0007669"/>
    <property type="project" value="TreeGrafter"/>
</dbReference>
<dbReference type="GO" id="GO:0008237">
    <property type="term" value="F:metallopeptidase activity"/>
    <property type="evidence" value="ECO:0007669"/>
    <property type="project" value="TreeGrafter"/>
</dbReference>
<dbReference type="PANTHER" id="PTHR46622">
    <property type="entry name" value="DNA-DEPENDENT METALLOPROTEASE WSS1"/>
    <property type="match status" value="1"/>
</dbReference>
<dbReference type="InterPro" id="IPR036443">
    <property type="entry name" value="Znf_RanBP2_sf"/>
</dbReference>
<evidence type="ECO:0000313" key="8">
    <source>
        <dbReference type="EMBL" id="KAG2177784.1"/>
    </source>
</evidence>
<dbReference type="Proteomes" id="UP000654370">
    <property type="component" value="Unassembled WGS sequence"/>
</dbReference>
<dbReference type="OrthoDB" id="261960at2759"/>
<evidence type="ECO:0008006" key="10">
    <source>
        <dbReference type="Google" id="ProtNLM"/>
    </source>
</evidence>
<dbReference type="InterPro" id="IPR013536">
    <property type="entry name" value="WLM_dom"/>
</dbReference>
<evidence type="ECO:0000256" key="1">
    <source>
        <dbReference type="ARBA" id="ARBA00022723"/>
    </source>
</evidence>
<sequence length="273" mass="31079">MTVIEYKALKKKPNSDLALDLLKRLASQVTPIMKKRGWKVKQLAEFYPRNTSLLGLNVNRGQRIDIRLRSPADDSAFLPFDDLLGTLLHELVHIVRGPHDVQFYKLLEELNTELDELIGTGYKGEGFYSQGKQLGVNRSISSQDARKKALEAAEKRQKLNKLMIPAGGRRLGGDKSAIQRESQFTPQQLAAQAAERRRQDNKWCGGQEETSEEPKPEDYVIRQDDMPILTTSTKRSATDQWECDYCTYINEPLHLVCSMCLQERTTNKKQALS</sequence>
<organism evidence="8 9">
    <name type="scientific">Mortierella isabellina</name>
    <name type="common">Filamentous fungus</name>
    <name type="synonym">Umbelopsis isabellina</name>
    <dbReference type="NCBI Taxonomy" id="91625"/>
    <lineage>
        <taxon>Eukaryota</taxon>
        <taxon>Fungi</taxon>
        <taxon>Fungi incertae sedis</taxon>
        <taxon>Mucoromycota</taxon>
        <taxon>Mucoromycotina</taxon>
        <taxon>Umbelopsidomycetes</taxon>
        <taxon>Umbelopsidales</taxon>
        <taxon>Umbelopsidaceae</taxon>
        <taxon>Umbelopsis</taxon>
    </lineage>
</organism>
<feature type="domain" description="RanBP2-type" evidence="6">
    <location>
        <begin position="235"/>
        <end position="266"/>
    </location>
</feature>
<evidence type="ECO:0000256" key="5">
    <source>
        <dbReference type="SAM" id="MobiDB-lite"/>
    </source>
</evidence>
<accession>A0A8H7PQP8</accession>
<dbReference type="InterPro" id="IPR053000">
    <property type="entry name" value="WSS1-like_metalloprotease"/>
</dbReference>
<proteinExistence type="predicted"/>
<dbReference type="PROSITE" id="PS50199">
    <property type="entry name" value="ZF_RANBP2_2"/>
    <property type="match status" value="1"/>
</dbReference>
<dbReference type="PROSITE" id="PS01358">
    <property type="entry name" value="ZF_RANBP2_1"/>
    <property type="match status" value="1"/>
</dbReference>
<evidence type="ECO:0000256" key="4">
    <source>
        <dbReference type="PROSITE-ProRule" id="PRU00322"/>
    </source>
</evidence>
<evidence type="ECO:0000259" key="7">
    <source>
        <dbReference type="PROSITE" id="PS51397"/>
    </source>
</evidence>
<protein>
    <recommendedName>
        <fullName evidence="10">WLM domain-containing protein</fullName>
    </recommendedName>
</protein>
<dbReference type="Gene3D" id="2.30.30.380">
    <property type="entry name" value="Zn-finger domain of Sec23/24"/>
    <property type="match status" value="1"/>
</dbReference>
<dbReference type="EMBL" id="JAEPQZ010000008">
    <property type="protein sequence ID" value="KAG2177784.1"/>
    <property type="molecule type" value="Genomic_DNA"/>
</dbReference>
<feature type="region of interest" description="Disordered" evidence="5">
    <location>
        <begin position="182"/>
        <end position="216"/>
    </location>
</feature>
<keyword evidence="1" id="KW-0479">Metal-binding</keyword>
<comment type="caution">
    <text evidence="8">The sequence shown here is derived from an EMBL/GenBank/DDBJ whole genome shotgun (WGS) entry which is preliminary data.</text>
</comment>
<dbReference type="PANTHER" id="PTHR46622:SF1">
    <property type="entry name" value="DNA-DEPENDENT METALLOPROTEASE WSS1"/>
    <property type="match status" value="1"/>
</dbReference>
<evidence type="ECO:0000256" key="3">
    <source>
        <dbReference type="ARBA" id="ARBA00022833"/>
    </source>
</evidence>
<dbReference type="SUPFAM" id="SSF90209">
    <property type="entry name" value="Ran binding protein zinc finger-like"/>
    <property type="match status" value="1"/>
</dbReference>
<dbReference type="AlphaFoldDB" id="A0A8H7PQP8"/>
<dbReference type="PROSITE" id="PS51397">
    <property type="entry name" value="WLM"/>
    <property type="match status" value="1"/>
</dbReference>
<evidence type="ECO:0000259" key="6">
    <source>
        <dbReference type="PROSITE" id="PS50199"/>
    </source>
</evidence>
<evidence type="ECO:0000313" key="9">
    <source>
        <dbReference type="Proteomes" id="UP000654370"/>
    </source>
</evidence>
<dbReference type="Pfam" id="PF08325">
    <property type="entry name" value="WLM"/>
    <property type="match status" value="1"/>
</dbReference>
<keyword evidence="3" id="KW-0862">Zinc</keyword>
<gene>
    <name evidence="8" type="ORF">INT43_003031</name>
</gene>